<dbReference type="PRINTS" id="PR00032">
    <property type="entry name" value="HTHARAC"/>
</dbReference>
<organism evidence="6 7">
    <name type="scientific">Vibrio navarrensis</name>
    <dbReference type="NCBI Taxonomy" id="29495"/>
    <lineage>
        <taxon>Bacteria</taxon>
        <taxon>Pseudomonadati</taxon>
        <taxon>Pseudomonadota</taxon>
        <taxon>Gammaproteobacteria</taxon>
        <taxon>Vibrionales</taxon>
        <taxon>Vibrionaceae</taxon>
        <taxon>Vibrio</taxon>
    </lineage>
</organism>
<evidence type="ECO:0000259" key="5">
    <source>
        <dbReference type="PROSITE" id="PS01124"/>
    </source>
</evidence>
<evidence type="ECO:0000256" key="2">
    <source>
        <dbReference type="ARBA" id="ARBA00023125"/>
    </source>
</evidence>
<proteinExistence type="predicted"/>
<dbReference type="SMART" id="SM00342">
    <property type="entry name" value="HTH_ARAC"/>
    <property type="match status" value="1"/>
</dbReference>
<dbReference type="GO" id="GO:0003700">
    <property type="term" value="F:DNA-binding transcription factor activity"/>
    <property type="evidence" value="ECO:0007669"/>
    <property type="project" value="InterPro"/>
</dbReference>
<keyword evidence="3" id="KW-0804">Transcription</keyword>
<dbReference type="EMBL" id="CP065218">
    <property type="protein sequence ID" value="QPL56074.1"/>
    <property type="molecule type" value="Genomic_DNA"/>
</dbReference>
<evidence type="ECO:0000313" key="7">
    <source>
        <dbReference type="Proteomes" id="UP000594435"/>
    </source>
</evidence>
<dbReference type="InterPro" id="IPR020449">
    <property type="entry name" value="Tscrpt_reg_AraC-type_HTH"/>
</dbReference>
<evidence type="ECO:0000313" key="6">
    <source>
        <dbReference type="EMBL" id="QPL56074.1"/>
    </source>
</evidence>
<dbReference type="Proteomes" id="UP000594435">
    <property type="component" value="Chromosome 2"/>
</dbReference>
<evidence type="ECO:0000256" key="1">
    <source>
        <dbReference type="ARBA" id="ARBA00023015"/>
    </source>
</evidence>
<keyword evidence="4" id="KW-0175">Coiled coil</keyword>
<dbReference type="AlphaFoldDB" id="A0AAJ4IGC6"/>
<dbReference type="SUPFAM" id="SSF46689">
    <property type="entry name" value="Homeodomain-like"/>
    <property type="match status" value="1"/>
</dbReference>
<name>A0AAJ4IGC6_9VIBR</name>
<keyword evidence="2" id="KW-0238">DNA-binding</keyword>
<dbReference type="InterPro" id="IPR018060">
    <property type="entry name" value="HTH_AraC"/>
</dbReference>
<evidence type="ECO:0000256" key="3">
    <source>
        <dbReference type="ARBA" id="ARBA00023163"/>
    </source>
</evidence>
<dbReference type="GO" id="GO:0043565">
    <property type="term" value="F:sequence-specific DNA binding"/>
    <property type="evidence" value="ECO:0007669"/>
    <property type="project" value="InterPro"/>
</dbReference>
<feature type="coiled-coil region" evidence="4">
    <location>
        <begin position="153"/>
        <end position="188"/>
    </location>
</feature>
<dbReference type="Gene3D" id="1.10.10.60">
    <property type="entry name" value="Homeodomain-like"/>
    <property type="match status" value="1"/>
</dbReference>
<dbReference type="PANTHER" id="PTHR43280:SF2">
    <property type="entry name" value="HTH-TYPE TRANSCRIPTIONAL REGULATOR EXSA"/>
    <property type="match status" value="1"/>
</dbReference>
<dbReference type="PROSITE" id="PS01124">
    <property type="entry name" value="HTH_ARAC_FAMILY_2"/>
    <property type="match status" value="1"/>
</dbReference>
<dbReference type="RefSeq" id="WP_337971374.1">
    <property type="nucleotide sequence ID" value="NZ_CP065218.1"/>
</dbReference>
<dbReference type="PANTHER" id="PTHR43280">
    <property type="entry name" value="ARAC-FAMILY TRANSCRIPTIONAL REGULATOR"/>
    <property type="match status" value="1"/>
</dbReference>
<keyword evidence="1" id="KW-0805">Transcription regulation</keyword>
<evidence type="ECO:0000256" key="4">
    <source>
        <dbReference type="SAM" id="Coils"/>
    </source>
</evidence>
<feature type="domain" description="HTH araC/xylS-type" evidence="5">
    <location>
        <begin position="165"/>
        <end position="263"/>
    </location>
</feature>
<dbReference type="InterPro" id="IPR009057">
    <property type="entry name" value="Homeodomain-like_sf"/>
</dbReference>
<gene>
    <name evidence="6" type="ORF">I3X05_18385</name>
</gene>
<accession>A0AAJ4IGC6</accession>
<protein>
    <submittedName>
        <fullName evidence="6">Helix-turn-helix transcriptional regulator</fullName>
    </submittedName>
</protein>
<reference evidence="6 7" key="1">
    <citation type="submission" date="2020-11" db="EMBL/GenBank/DDBJ databases">
        <title>Complete and Circularized Genome Assembly of a human isolate of Vibrio navarrensis biotype pommerensis with MiSeq and MinION Sequence Data.</title>
        <authorList>
            <person name="Schwartz K."/>
            <person name="Borowiak M."/>
            <person name="Deneke C."/>
            <person name="Balau V."/>
            <person name="Metelmann C."/>
            <person name="Strauch E."/>
        </authorList>
    </citation>
    <scope>NUCLEOTIDE SEQUENCE [LARGE SCALE GENOMIC DNA]</scope>
    <source>
        <strain evidence="6 7">20-VB00237</strain>
    </source>
</reference>
<dbReference type="Pfam" id="PF12833">
    <property type="entry name" value="HTH_18"/>
    <property type="match status" value="1"/>
</dbReference>
<sequence>MISAWLWAIVWTVLGVALALSIPNLERKLVVQTSCRLKLRAPFLRQGLYSQMSAGKDHPIPSFSLTDPSLSGETLLPDLETDSRPLVVVLEPCPDKLAQLTETLSSDFRLIVSRTSTQAELAIKQQSAEFFVVCAQELAVEPHLNDVPLSSTDEAWQDETERFQQQLQQQTEELLSQHQLTVENLAQNMVMSVRSLQRKTQKYYGVSCSEYIKSIQFMIAQKQLEQGASVKQAAINAGFLCPNHFSRQFKRHFGFTPSQFRAQQT</sequence>